<gene>
    <name evidence="5" type="ORF">I302_102433</name>
</gene>
<evidence type="ECO:0000313" key="5">
    <source>
        <dbReference type="EMBL" id="WVW80451.1"/>
    </source>
</evidence>
<reference evidence="5" key="1">
    <citation type="submission" date="2013-07" db="EMBL/GenBank/DDBJ databases">
        <authorList>
            <consortium name="The Broad Institute Genome Sequencing Platform"/>
            <person name="Cuomo C."/>
            <person name="Litvintseva A."/>
            <person name="Chen Y."/>
            <person name="Heitman J."/>
            <person name="Sun S."/>
            <person name="Springer D."/>
            <person name="Dromer F."/>
            <person name="Young S.K."/>
            <person name="Zeng Q."/>
            <person name="Gargeya S."/>
            <person name="Fitzgerald M."/>
            <person name="Abouelleil A."/>
            <person name="Alvarado L."/>
            <person name="Berlin A.M."/>
            <person name="Chapman S.B."/>
            <person name="Dewar J."/>
            <person name="Goldberg J."/>
            <person name="Griggs A."/>
            <person name="Gujja S."/>
            <person name="Hansen M."/>
            <person name="Howarth C."/>
            <person name="Imamovic A."/>
            <person name="Larimer J."/>
            <person name="McCowan C."/>
            <person name="Murphy C."/>
            <person name="Pearson M."/>
            <person name="Priest M."/>
            <person name="Roberts A."/>
            <person name="Saif S."/>
            <person name="Shea T."/>
            <person name="Sykes S."/>
            <person name="Wortman J."/>
            <person name="Nusbaum C."/>
            <person name="Birren B."/>
        </authorList>
    </citation>
    <scope>NUCLEOTIDE SEQUENCE</scope>
    <source>
        <strain evidence="5">CBS 10118</strain>
    </source>
</reference>
<dbReference type="KEGG" id="kbi:90824353"/>
<keyword evidence="1" id="KW-0479">Metal-binding</keyword>
<keyword evidence="3" id="KW-0862">Zinc</keyword>
<evidence type="ECO:0000256" key="1">
    <source>
        <dbReference type="ARBA" id="ARBA00022723"/>
    </source>
</evidence>
<feature type="domain" description="AN1-type" evidence="4">
    <location>
        <begin position="6"/>
        <end position="44"/>
    </location>
</feature>
<keyword evidence="6" id="KW-1185">Reference proteome</keyword>
<proteinExistence type="predicted"/>
<dbReference type="Gene3D" id="4.10.1110.10">
    <property type="entry name" value="AN1-like Zinc finger"/>
    <property type="match status" value="1"/>
</dbReference>
<reference evidence="5" key="2">
    <citation type="submission" date="2024-02" db="EMBL/GenBank/DDBJ databases">
        <title>Comparative genomics of Cryptococcus and Kwoniella reveals pathogenesis evolution and contrasting modes of karyotype evolution via chromosome fusion or intercentromeric recombination.</title>
        <authorList>
            <person name="Coelho M.A."/>
            <person name="David-Palma M."/>
            <person name="Shea T."/>
            <person name="Bowers K."/>
            <person name="McGinley-Smith S."/>
            <person name="Mohammad A.W."/>
            <person name="Gnirke A."/>
            <person name="Yurkov A.M."/>
            <person name="Nowrousian M."/>
            <person name="Sun S."/>
            <person name="Cuomo C.A."/>
            <person name="Heitman J."/>
        </authorList>
    </citation>
    <scope>NUCLEOTIDE SEQUENCE</scope>
    <source>
        <strain evidence="5">CBS 10118</strain>
    </source>
</reference>
<name>A0AAJ8K3P2_9TREE</name>
<dbReference type="SUPFAM" id="SSF118310">
    <property type="entry name" value="AN1-like Zinc finger"/>
    <property type="match status" value="1"/>
</dbReference>
<keyword evidence="2" id="KW-0863">Zinc-finger</keyword>
<dbReference type="RefSeq" id="XP_065725551.1">
    <property type="nucleotide sequence ID" value="XM_065869479.1"/>
</dbReference>
<evidence type="ECO:0000259" key="4">
    <source>
        <dbReference type="Pfam" id="PF01428"/>
    </source>
</evidence>
<dbReference type="GO" id="GO:0008270">
    <property type="term" value="F:zinc ion binding"/>
    <property type="evidence" value="ECO:0007669"/>
    <property type="project" value="UniProtKB-KW"/>
</dbReference>
<evidence type="ECO:0000256" key="3">
    <source>
        <dbReference type="ARBA" id="ARBA00022833"/>
    </source>
</evidence>
<dbReference type="EMBL" id="CP144541">
    <property type="protein sequence ID" value="WVW80451.1"/>
    <property type="molecule type" value="Genomic_DNA"/>
</dbReference>
<organism evidence="5 6">
    <name type="scientific">Kwoniella bestiolae CBS 10118</name>
    <dbReference type="NCBI Taxonomy" id="1296100"/>
    <lineage>
        <taxon>Eukaryota</taxon>
        <taxon>Fungi</taxon>
        <taxon>Dikarya</taxon>
        <taxon>Basidiomycota</taxon>
        <taxon>Agaricomycotina</taxon>
        <taxon>Tremellomycetes</taxon>
        <taxon>Tremellales</taxon>
        <taxon>Cryptococcaceae</taxon>
        <taxon>Kwoniella</taxon>
    </lineage>
</organism>
<protein>
    <recommendedName>
        <fullName evidence="4">AN1-type domain-containing protein</fullName>
    </recommendedName>
</protein>
<dbReference type="Proteomes" id="UP000092730">
    <property type="component" value="Chromosome 1"/>
</dbReference>
<evidence type="ECO:0000313" key="6">
    <source>
        <dbReference type="Proteomes" id="UP000092730"/>
    </source>
</evidence>
<dbReference type="InterPro" id="IPR000058">
    <property type="entry name" value="Znf_AN1"/>
</dbReference>
<dbReference type="Pfam" id="PF01428">
    <property type="entry name" value="zf-AN1"/>
    <property type="match status" value="1"/>
</dbReference>
<accession>A0AAJ8K3P2</accession>
<sequence length="79" mass="8719">MLTWPCAYTDCQSRSTPNIGDCERCGKHYCLLHASTPFHSCVELDDGAAWEATFGVMQAEVSQAAVHSMTNPLMITIHM</sequence>
<evidence type="ECO:0000256" key="2">
    <source>
        <dbReference type="ARBA" id="ARBA00022771"/>
    </source>
</evidence>
<dbReference type="InterPro" id="IPR035896">
    <property type="entry name" value="AN1-like_Znf"/>
</dbReference>
<dbReference type="AlphaFoldDB" id="A0AAJ8K3P2"/>
<dbReference type="GeneID" id="90824353"/>